<name>A0A4D9DBU2_9SAUR</name>
<dbReference type="InterPro" id="IPR014748">
    <property type="entry name" value="Enoyl-CoA_hydra_C"/>
</dbReference>
<comment type="caution">
    <text evidence="1">The sequence shown here is derived from an EMBL/GenBank/DDBJ whole genome shotgun (WGS) entry which is preliminary data.</text>
</comment>
<evidence type="ECO:0000313" key="2">
    <source>
        <dbReference type="Proteomes" id="UP000297703"/>
    </source>
</evidence>
<dbReference type="SUPFAM" id="SSF52096">
    <property type="entry name" value="ClpP/crotonase"/>
    <property type="match status" value="1"/>
</dbReference>
<dbReference type="PANTHER" id="PTHR43459">
    <property type="entry name" value="ENOYL-COA HYDRATASE"/>
    <property type="match status" value="1"/>
</dbReference>
<dbReference type="Pfam" id="PF00378">
    <property type="entry name" value="ECH_1"/>
    <property type="match status" value="1"/>
</dbReference>
<dbReference type="CDD" id="cd06558">
    <property type="entry name" value="crotonase-like"/>
    <property type="match status" value="1"/>
</dbReference>
<proteinExistence type="predicted"/>
<dbReference type="EMBL" id="QXTE01019382">
    <property type="protein sequence ID" value="TFJ94964.1"/>
    <property type="molecule type" value="Genomic_DNA"/>
</dbReference>
<sequence length="271" mass="28194">MTTAPSSDVSTGVIVDAPAPGVCRVRLDRPEAMNSLTSRTKDALVGHLHHIAEAPSVRAVIVTGSGRAFCVGQDLKEHLGLLHDDPKKLWATLEQHYNVLATCLATMPKPVIAAVNGVAAGAGASLCFAADFRLMADTSSFSLAFTGVGLSCDTGTSWTLPRLVGRARALELLMLPNTVRAPQALELGLATRVVGADELDNEALALATTLAAGPTVAFGAVKDALNFGAGHSLEESVVNEARLMRLTGASDDHQEAVSAFIAKTTPTFTGR</sequence>
<accession>A0A4D9DBU2</accession>
<dbReference type="InterPro" id="IPR001753">
    <property type="entry name" value="Enoyl-CoA_hydra/iso"/>
</dbReference>
<dbReference type="STRING" id="55544.A0A4D9DBU2"/>
<protein>
    <submittedName>
        <fullName evidence="1">Ras-related protein Rab-11A</fullName>
    </submittedName>
</protein>
<keyword evidence="2" id="KW-1185">Reference proteome</keyword>
<dbReference type="OrthoDB" id="409763at2759"/>
<reference evidence="1 2" key="1">
    <citation type="submission" date="2019-04" db="EMBL/GenBank/DDBJ databases">
        <title>Draft genome of the big-headed turtle Platysternon megacephalum.</title>
        <authorList>
            <person name="Gong S."/>
        </authorList>
    </citation>
    <scope>NUCLEOTIDE SEQUENCE [LARGE SCALE GENOMIC DNA]</scope>
    <source>
        <strain evidence="1">DO16091913</strain>
        <tissue evidence="1">Muscle</tissue>
    </source>
</reference>
<dbReference type="AlphaFoldDB" id="A0A4D9DBU2"/>
<dbReference type="Gene3D" id="1.10.12.10">
    <property type="entry name" value="Lyase 2-enoyl-coa Hydratase, Chain A, domain 2"/>
    <property type="match status" value="1"/>
</dbReference>
<gene>
    <name evidence="1" type="ORF">DR999_PMT23707</name>
</gene>
<evidence type="ECO:0000313" key="1">
    <source>
        <dbReference type="EMBL" id="TFJ94964.1"/>
    </source>
</evidence>
<reference evidence="1 2" key="2">
    <citation type="submission" date="2019-04" db="EMBL/GenBank/DDBJ databases">
        <title>The genome sequence of big-headed turtle.</title>
        <authorList>
            <person name="Gong S."/>
        </authorList>
    </citation>
    <scope>NUCLEOTIDE SEQUENCE [LARGE SCALE GENOMIC DNA]</scope>
    <source>
        <strain evidence="1">DO16091913</strain>
        <tissue evidence="1">Muscle</tissue>
    </source>
</reference>
<organism evidence="1 2">
    <name type="scientific">Platysternon megacephalum</name>
    <name type="common">big-headed turtle</name>
    <dbReference type="NCBI Taxonomy" id="55544"/>
    <lineage>
        <taxon>Eukaryota</taxon>
        <taxon>Metazoa</taxon>
        <taxon>Chordata</taxon>
        <taxon>Craniata</taxon>
        <taxon>Vertebrata</taxon>
        <taxon>Euteleostomi</taxon>
        <taxon>Archelosauria</taxon>
        <taxon>Testudinata</taxon>
        <taxon>Testudines</taxon>
        <taxon>Cryptodira</taxon>
        <taxon>Durocryptodira</taxon>
        <taxon>Testudinoidea</taxon>
        <taxon>Platysternidae</taxon>
        <taxon>Platysternon</taxon>
    </lineage>
</organism>
<dbReference type="Proteomes" id="UP000297703">
    <property type="component" value="Unassembled WGS sequence"/>
</dbReference>
<dbReference type="PANTHER" id="PTHR43459:SF1">
    <property type="entry name" value="EG:BACN32G11.4 PROTEIN"/>
    <property type="match status" value="1"/>
</dbReference>
<dbReference type="Gene3D" id="3.90.226.10">
    <property type="entry name" value="2-enoyl-CoA Hydratase, Chain A, domain 1"/>
    <property type="match status" value="1"/>
</dbReference>
<dbReference type="InterPro" id="IPR029045">
    <property type="entry name" value="ClpP/crotonase-like_dom_sf"/>
</dbReference>